<protein>
    <submittedName>
        <fullName evidence="2">Uncharacterized protein</fullName>
    </submittedName>
</protein>
<reference evidence="3" key="1">
    <citation type="journal article" date="2019" name="Int. J. Syst. Evol. Microbiol.">
        <title>The Global Catalogue of Microorganisms (GCM) 10K type strain sequencing project: providing services to taxonomists for standard genome sequencing and annotation.</title>
        <authorList>
            <consortium name="The Broad Institute Genomics Platform"/>
            <consortium name="The Broad Institute Genome Sequencing Center for Infectious Disease"/>
            <person name="Wu L."/>
            <person name="Ma J."/>
        </authorList>
    </citation>
    <scope>NUCLEOTIDE SEQUENCE [LARGE SCALE GENOMIC DNA]</scope>
    <source>
        <strain evidence="3">CGMCC 4.1648</strain>
    </source>
</reference>
<dbReference type="EMBL" id="JBHSJD010000014">
    <property type="protein sequence ID" value="MFC5024459.1"/>
    <property type="molecule type" value="Genomic_DNA"/>
</dbReference>
<accession>A0ABV9XHI9</accession>
<feature type="compositionally biased region" description="Polar residues" evidence="1">
    <location>
        <begin position="373"/>
        <end position="385"/>
    </location>
</feature>
<proteinExistence type="predicted"/>
<feature type="region of interest" description="Disordered" evidence="1">
    <location>
        <begin position="364"/>
        <end position="385"/>
    </location>
</feature>
<name>A0ABV9XHI9_9ACTN</name>
<evidence type="ECO:0000313" key="2">
    <source>
        <dbReference type="EMBL" id="MFC5024459.1"/>
    </source>
</evidence>
<sequence>MSTPAQYIPADFQNELDLPVPGQVNQGEVNKRQADVYRHQKIARDTEMEIRNLELQLKTGKMSAAMRTRVQARLSRARKRLETANIDAGRAQNLVYQARGEYDKLLEGDNRDAFMALQAMFSQFGLGSLAGKIYDFVKQGYGADTIALLLQDTKEYKVRFAANEARAKAGLAVLSPAEYLAAESAYRQVLDSAGMPKGFYDNPADFQKWIAGDVSPSEIKSRVDLATEAVGKVDPNYRGALFQMYGIGESEMAAYFLDRKRAEPVLKKQAAAAAIGAAALRRGFAASRLDLEGYADLGITSQEAEAAYARISDNFEAMLGIAGRYGTTWTQREAEQEVFTPGAAPAFGAENAFEKSKRLRSQERALFSGGRGATSQGLSAGYRQT</sequence>
<dbReference type="RefSeq" id="WP_345686722.1">
    <property type="nucleotide sequence ID" value="NZ_BAABIT010000001.1"/>
</dbReference>
<organism evidence="2 3">
    <name type="scientific">Streptomyces coeruleoprunus</name>
    <dbReference type="NCBI Taxonomy" id="285563"/>
    <lineage>
        <taxon>Bacteria</taxon>
        <taxon>Bacillati</taxon>
        <taxon>Actinomycetota</taxon>
        <taxon>Actinomycetes</taxon>
        <taxon>Kitasatosporales</taxon>
        <taxon>Streptomycetaceae</taxon>
        <taxon>Streptomyces</taxon>
    </lineage>
</organism>
<evidence type="ECO:0000256" key="1">
    <source>
        <dbReference type="SAM" id="MobiDB-lite"/>
    </source>
</evidence>
<dbReference type="Proteomes" id="UP001595829">
    <property type="component" value="Unassembled WGS sequence"/>
</dbReference>
<gene>
    <name evidence="2" type="ORF">ACFPM3_20225</name>
</gene>
<keyword evidence="3" id="KW-1185">Reference proteome</keyword>
<comment type="caution">
    <text evidence="2">The sequence shown here is derived from an EMBL/GenBank/DDBJ whole genome shotgun (WGS) entry which is preliminary data.</text>
</comment>
<evidence type="ECO:0000313" key="3">
    <source>
        <dbReference type="Proteomes" id="UP001595829"/>
    </source>
</evidence>